<keyword evidence="5" id="KW-0680">Restriction system</keyword>
<comment type="similarity">
    <text evidence="6 7">Belongs to the class I-like SAM-binding methyltransferase superfamily. C5-methyltransferase family.</text>
</comment>
<protein>
    <recommendedName>
        <fullName evidence="1">DNA (cytosine-5-)-methyltransferase</fullName>
        <ecNumber evidence="1">2.1.1.37</ecNumber>
    </recommendedName>
</protein>
<evidence type="ECO:0000256" key="4">
    <source>
        <dbReference type="ARBA" id="ARBA00022691"/>
    </source>
</evidence>
<dbReference type="PROSITE" id="PS51679">
    <property type="entry name" value="SAM_MT_C5"/>
    <property type="match status" value="1"/>
</dbReference>
<keyword evidence="4 6" id="KW-0949">S-adenosyl-L-methionine</keyword>
<evidence type="ECO:0000313" key="9">
    <source>
        <dbReference type="Proteomes" id="UP000224629"/>
    </source>
</evidence>
<dbReference type="RefSeq" id="WP_099452196.1">
    <property type="nucleotide sequence ID" value="NZ_CP024161.1"/>
</dbReference>
<keyword evidence="9" id="KW-1185">Reference proteome</keyword>
<keyword evidence="3 6" id="KW-0808">Transferase</keyword>
<evidence type="ECO:0000256" key="2">
    <source>
        <dbReference type="ARBA" id="ARBA00022603"/>
    </source>
</evidence>
<keyword evidence="2 6" id="KW-0489">Methyltransferase</keyword>
<accession>A0ABN5DS30</accession>
<evidence type="ECO:0000256" key="3">
    <source>
        <dbReference type="ARBA" id="ARBA00022679"/>
    </source>
</evidence>
<proteinExistence type="inferred from homology"/>
<dbReference type="NCBIfam" id="TIGR00675">
    <property type="entry name" value="dcm"/>
    <property type="match status" value="1"/>
</dbReference>
<dbReference type="Pfam" id="PF00145">
    <property type="entry name" value="DNA_methylase"/>
    <property type="match status" value="1"/>
</dbReference>
<feature type="active site" evidence="6">
    <location>
        <position position="80"/>
    </location>
</feature>
<dbReference type="PANTHER" id="PTHR10629">
    <property type="entry name" value="CYTOSINE-SPECIFIC METHYLTRANSFERASE"/>
    <property type="match status" value="1"/>
</dbReference>
<evidence type="ECO:0000256" key="6">
    <source>
        <dbReference type="PROSITE-ProRule" id="PRU01016"/>
    </source>
</evidence>
<dbReference type="PRINTS" id="PR00105">
    <property type="entry name" value="C5METTRFRASE"/>
</dbReference>
<dbReference type="EC" id="2.1.1.37" evidence="1"/>
<dbReference type="SUPFAM" id="SSF53335">
    <property type="entry name" value="S-adenosyl-L-methionine-dependent methyltransferases"/>
    <property type="match status" value="1"/>
</dbReference>
<evidence type="ECO:0000256" key="5">
    <source>
        <dbReference type="ARBA" id="ARBA00022747"/>
    </source>
</evidence>
<evidence type="ECO:0000313" key="8">
    <source>
        <dbReference type="EMBL" id="ATP60014.1"/>
    </source>
</evidence>
<dbReference type="EMBL" id="CP024161">
    <property type="protein sequence ID" value="ATP60014.1"/>
    <property type="molecule type" value="Genomic_DNA"/>
</dbReference>
<dbReference type="PANTHER" id="PTHR10629:SF52">
    <property type="entry name" value="DNA (CYTOSINE-5)-METHYLTRANSFERASE 1"/>
    <property type="match status" value="1"/>
</dbReference>
<name>A0ABN5DS30_9BACT</name>
<dbReference type="Gene3D" id="3.40.50.150">
    <property type="entry name" value="Vaccinia Virus protein VP39"/>
    <property type="match status" value="1"/>
</dbReference>
<reference evidence="8" key="1">
    <citation type="submission" date="2017-10" db="EMBL/GenBank/DDBJ databases">
        <title>Genome-wide analysis of the first isolated strain mycoplasma dispar GS01.</title>
        <authorList>
            <person name="Hao H."/>
            <person name="Chen S."/>
            <person name="Zhao P."/>
            <person name="Chu Y."/>
            <person name="Liu Y."/>
        </authorList>
    </citation>
    <scope>NUCLEOTIDE SEQUENCE [LARGE SCALE GENOMIC DNA]</scope>
    <source>
        <strain evidence="8">GS01</strain>
    </source>
</reference>
<dbReference type="InterPro" id="IPR029063">
    <property type="entry name" value="SAM-dependent_MTases_sf"/>
</dbReference>
<organism evidence="8 9">
    <name type="scientific">Mesomycoplasma dispar</name>
    <dbReference type="NCBI Taxonomy" id="86660"/>
    <lineage>
        <taxon>Bacteria</taxon>
        <taxon>Bacillati</taxon>
        <taxon>Mycoplasmatota</taxon>
        <taxon>Mycoplasmoidales</taxon>
        <taxon>Metamycoplasmataceae</taxon>
        <taxon>Mesomycoplasma</taxon>
    </lineage>
</organism>
<sequence>MKNIIDLFAGVGGFSAGFEMAEYKTVFALEKDEWDAQTYQQNHKNTLVSTVDIRKFSDLEVKNLLKKYEKIERIIAEPPCQSFSYVKKNKELKERGKMFLHFVNFLERLQPKMFLFENVKGLFSHNKG</sequence>
<evidence type="ECO:0000256" key="1">
    <source>
        <dbReference type="ARBA" id="ARBA00011975"/>
    </source>
</evidence>
<gene>
    <name evidence="8" type="ORF">CSW10_03810</name>
</gene>
<dbReference type="Proteomes" id="UP000224629">
    <property type="component" value="Chromosome"/>
</dbReference>
<dbReference type="InterPro" id="IPR050390">
    <property type="entry name" value="C5-Methyltransferase"/>
</dbReference>
<evidence type="ECO:0000256" key="7">
    <source>
        <dbReference type="RuleBase" id="RU000416"/>
    </source>
</evidence>
<dbReference type="InterPro" id="IPR001525">
    <property type="entry name" value="C5_MeTfrase"/>
</dbReference>